<sequence>MNGYSLKRFLLTAIAFSVIGSVFFVPKILTADTHLDQLIVNTATKPSEGGALQIIDHNGQKTLGDENGNPIQLRGMSTHGLQWFPEIINNNAFAALSNDWESNVIRLAMYVGEEGYASNPDVIKQRVIEGIELAKAHDMYVIVDWHVHAPGDPNADVYNGAMDFFKEISELYPNDPHIIYELANEPSSNSTGGPGLTNDEAGWKKVKDYAQPIVDMLRETNNENLVIVGSPNWSQRPDLAADDPIDDDNTIYTVHFYSGSHFPAADSSDRTNVMSNARYALENDIAIFVSEWGTSEANGNGGPFLEEADEWIQFLNENNVSWVNWSLTNKNETSGSFTPFQLGETVATDLDPGDDQKWATEELSVSGEYIRARIKGIPYEPIDRDAYSLSVWDFDDGTTGGFGVNGDSPIQDINVSNENGALRIEGLDESNDTSEGNFWANARLSADSWGDSVNILGAETLTMDVIVDEPATVSIAAIPQGPAASWVNPNRAVQVSEDDFVADGDRFKASLTITKEDAPALETIATNEADNTMNNIILFVGTENANVIYLDNIAVSGKKVEIPVIHDEKGEASLPSDFESGTRDGWEWAADSGVKTALTIEEANGSNALSWEFGYPEVKPDDNWASAPRLDFWYDELYLGDHDHVAFDLYLEPTRATEGEIEINLVFQPEALGYWAQSSDTFNIALEELEDVTNTSDGLYQYEVVLNVSDIENLEPDTFLRNMLLIFADVESDFAGRMYVDNVRFESMDDNSDPGDGNNDGDDGTNPGEGNNNEDDGSDSGDGNNDEDDGSDPGDGNNDEDDGSDSGDGNNDDNQDIGSGDGDKNSTKDESSGDKLPDTSTNSFNMLLAGFLLMVTGISAYMLNRRRKRLH</sequence>
<evidence type="ECO:0000256" key="7">
    <source>
        <dbReference type="ARBA" id="ARBA00023326"/>
    </source>
</evidence>
<comment type="similarity">
    <text evidence="2">Belongs to the glycosyl hydrolase 5 (cellulase A) family.</text>
</comment>
<feature type="compositionally biased region" description="Acidic residues" evidence="8">
    <location>
        <begin position="748"/>
        <end position="763"/>
    </location>
</feature>
<feature type="domain" description="Glycoside hydrolase family 5" evidence="10">
    <location>
        <begin position="65"/>
        <end position="331"/>
    </location>
</feature>
<evidence type="ECO:0000259" key="10">
    <source>
        <dbReference type="Pfam" id="PF00150"/>
    </source>
</evidence>
<evidence type="ECO:0000313" key="12">
    <source>
        <dbReference type="EMBL" id="SHN33535.1"/>
    </source>
</evidence>
<feature type="compositionally biased region" description="Basic and acidic residues" evidence="8">
    <location>
        <begin position="821"/>
        <end position="837"/>
    </location>
</feature>
<dbReference type="InterPro" id="IPR005086">
    <property type="entry name" value="CBM17/28"/>
</dbReference>
<evidence type="ECO:0000256" key="3">
    <source>
        <dbReference type="ARBA" id="ARBA00012601"/>
    </source>
</evidence>
<dbReference type="InterPro" id="IPR001547">
    <property type="entry name" value="Glyco_hydro_5"/>
</dbReference>
<feature type="transmembrane region" description="Helical" evidence="9">
    <location>
        <begin position="844"/>
        <end position="863"/>
    </location>
</feature>
<dbReference type="EMBL" id="FRCZ01000008">
    <property type="protein sequence ID" value="SHN33535.1"/>
    <property type="molecule type" value="Genomic_DNA"/>
</dbReference>
<evidence type="ECO:0000256" key="5">
    <source>
        <dbReference type="ARBA" id="ARBA00023001"/>
    </source>
</evidence>
<dbReference type="PANTHER" id="PTHR34142:SF1">
    <property type="entry name" value="GLYCOSIDE HYDROLASE FAMILY 5 DOMAIN-CONTAINING PROTEIN"/>
    <property type="match status" value="1"/>
</dbReference>
<name>A0A1M7QQ08_9BACI</name>
<dbReference type="Pfam" id="PF00150">
    <property type="entry name" value="Cellulase"/>
    <property type="match status" value="1"/>
</dbReference>
<dbReference type="STRING" id="1027249.SAMN05216179_3438"/>
<dbReference type="PANTHER" id="PTHR34142">
    <property type="entry name" value="ENDO-BETA-1,4-GLUCANASE A"/>
    <property type="match status" value="1"/>
</dbReference>
<keyword evidence="7" id="KW-0119">Carbohydrate metabolism</keyword>
<dbReference type="InterPro" id="IPR008979">
    <property type="entry name" value="Galactose-bd-like_sf"/>
</dbReference>
<dbReference type="AlphaFoldDB" id="A0A1M7QQ08"/>
<dbReference type="RefSeq" id="WP_073203051.1">
    <property type="nucleotide sequence ID" value="NZ_FRCZ01000008.1"/>
</dbReference>
<evidence type="ECO:0000256" key="6">
    <source>
        <dbReference type="ARBA" id="ARBA00023295"/>
    </source>
</evidence>
<dbReference type="Gene3D" id="3.20.20.80">
    <property type="entry name" value="Glycosidases"/>
    <property type="match status" value="1"/>
</dbReference>
<dbReference type="SUPFAM" id="SSF49785">
    <property type="entry name" value="Galactose-binding domain-like"/>
    <property type="match status" value="2"/>
</dbReference>
<organism evidence="12 13">
    <name type="scientific">Gracilibacillus kekensis</name>
    <dbReference type="NCBI Taxonomy" id="1027249"/>
    <lineage>
        <taxon>Bacteria</taxon>
        <taxon>Bacillati</taxon>
        <taxon>Bacillota</taxon>
        <taxon>Bacilli</taxon>
        <taxon>Bacillales</taxon>
        <taxon>Bacillaceae</taxon>
        <taxon>Gracilibacillus</taxon>
    </lineage>
</organism>
<keyword evidence="9" id="KW-0472">Membrane</keyword>
<feature type="domain" description="Carbohydrate binding module family 17/28" evidence="11">
    <location>
        <begin position="391"/>
        <end position="555"/>
    </location>
</feature>
<keyword evidence="7" id="KW-0624">Polysaccharide degradation</keyword>
<reference evidence="12 13" key="1">
    <citation type="submission" date="2016-11" db="EMBL/GenBank/DDBJ databases">
        <authorList>
            <person name="Jaros S."/>
            <person name="Januszkiewicz K."/>
            <person name="Wedrychowicz H."/>
        </authorList>
    </citation>
    <scope>NUCLEOTIDE SEQUENCE [LARGE SCALE GENOMIC DNA]</scope>
    <source>
        <strain evidence="12 13">CGMCC 1.10681</strain>
    </source>
</reference>
<comment type="catalytic activity">
    <reaction evidence="1">
        <text>Endohydrolysis of (1-&gt;4)-beta-D-glucosidic linkages in cellulose, lichenin and cereal beta-D-glucans.</text>
        <dbReference type="EC" id="3.2.1.4"/>
    </reaction>
</comment>
<keyword evidence="13" id="KW-1185">Reference proteome</keyword>
<dbReference type="InterPro" id="IPR018087">
    <property type="entry name" value="Glyco_hydro_5_CS"/>
</dbReference>
<evidence type="ECO:0000256" key="4">
    <source>
        <dbReference type="ARBA" id="ARBA00022801"/>
    </source>
</evidence>
<dbReference type="OrthoDB" id="154460at2"/>
<feature type="region of interest" description="Disordered" evidence="8">
    <location>
        <begin position="746"/>
        <end position="840"/>
    </location>
</feature>
<gene>
    <name evidence="12" type="ORF">SAMN05216179_3438</name>
</gene>
<keyword evidence="9" id="KW-1133">Transmembrane helix</keyword>
<evidence type="ECO:0000259" key="11">
    <source>
        <dbReference type="Pfam" id="PF03424"/>
    </source>
</evidence>
<dbReference type="InterPro" id="IPR017853">
    <property type="entry name" value="GH"/>
</dbReference>
<evidence type="ECO:0000256" key="8">
    <source>
        <dbReference type="SAM" id="MobiDB-lite"/>
    </source>
</evidence>
<protein>
    <recommendedName>
        <fullName evidence="3">cellulase</fullName>
        <ecNumber evidence="3">3.2.1.4</ecNumber>
    </recommendedName>
</protein>
<feature type="compositionally biased region" description="Acidic residues" evidence="8">
    <location>
        <begin position="772"/>
        <end position="815"/>
    </location>
</feature>
<evidence type="ECO:0000313" key="13">
    <source>
        <dbReference type="Proteomes" id="UP000184184"/>
    </source>
</evidence>
<dbReference type="Proteomes" id="UP000184184">
    <property type="component" value="Unassembled WGS sequence"/>
</dbReference>
<evidence type="ECO:0000256" key="9">
    <source>
        <dbReference type="SAM" id="Phobius"/>
    </source>
</evidence>
<dbReference type="Gene3D" id="2.60.120.260">
    <property type="entry name" value="Galactose-binding domain-like"/>
    <property type="match status" value="2"/>
</dbReference>
<accession>A0A1M7QQ08</accession>
<evidence type="ECO:0000256" key="1">
    <source>
        <dbReference type="ARBA" id="ARBA00000966"/>
    </source>
</evidence>
<keyword evidence="9" id="KW-0812">Transmembrane</keyword>
<dbReference type="NCBIfam" id="TIGR01167">
    <property type="entry name" value="LPXTG_anchor"/>
    <property type="match status" value="1"/>
</dbReference>
<keyword evidence="6" id="KW-0326">Glycosidase</keyword>
<feature type="domain" description="Carbohydrate binding module family 17/28" evidence="11">
    <location>
        <begin position="574"/>
        <end position="745"/>
    </location>
</feature>
<keyword evidence="4" id="KW-0378">Hydrolase</keyword>
<dbReference type="EC" id="3.2.1.4" evidence="3"/>
<dbReference type="SUPFAM" id="SSF51445">
    <property type="entry name" value="(Trans)glycosidases"/>
    <property type="match status" value="1"/>
</dbReference>
<keyword evidence="5" id="KW-0136">Cellulose degradation</keyword>
<evidence type="ECO:0000256" key="2">
    <source>
        <dbReference type="ARBA" id="ARBA00005641"/>
    </source>
</evidence>
<dbReference type="Pfam" id="PF03424">
    <property type="entry name" value="CBM_17_28"/>
    <property type="match status" value="2"/>
</dbReference>
<dbReference type="GO" id="GO:0008810">
    <property type="term" value="F:cellulase activity"/>
    <property type="evidence" value="ECO:0007669"/>
    <property type="project" value="UniProtKB-EC"/>
</dbReference>
<proteinExistence type="inferred from homology"/>
<dbReference type="GO" id="GO:0030245">
    <property type="term" value="P:cellulose catabolic process"/>
    <property type="evidence" value="ECO:0007669"/>
    <property type="project" value="UniProtKB-KW"/>
</dbReference>
<dbReference type="PROSITE" id="PS00659">
    <property type="entry name" value="GLYCOSYL_HYDROL_F5"/>
    <property type="match status" value="1"/>
</dbReference>